<reference evidence="11" key="1">
    <citation type="journal article" date="2021" name="ISME J.">
        <title>Mercury methylation by metabolically versatile and cosmopolitan marine bacteria.</title>
        <authorList>
            <person name="Lin H."/>
            <person name="Ascher D.B."/>
            <person name="Myung Y."/>
            <person name="Lamborg C.H."/>
            <person name="Hallam S.J."/>
            <person name="Gionfriddo C.M."/>
            <person name="Holt K.E."/>
            <person name="Moreau J.W."/>
        </authorList>
    </citation>
    <scope>NUCLEOTIDE SEQUENCE</scope>
    <source>
        <strain evidence="11">SI075_bin30</strain>
    </source>
</reference>
<dbReference type="Proteomes" id="UP000722459">
    <property type="component" value="Unassembled WGS sequence"/>
</dbReference>
<keyword evidence="10" id="KW-0004">4Fe-4S</keyword>
<comment type="similarity">
    <text evidence="10">Belongs to the DPH1/DPH2 family.</text>
</comment>
<evidence type="ECO:0000256" key="8">
    <source>
        <dbReference type="ARBA" id="ARBA00023014"/>
    </source>
</evidence>
<dbReference type="PIRSF" id="PIRSF004967">
    <property type="entry name" value="DPH1"/>
    <property type="match status" value="1"/>
</dbReference>
<dbReference type="EMBL" id="JABJNZ010000012">
    <property type="protein sequence ID" value="MBT4870077.1"/>
    <property type="molecule type" value="Genomic_DNA"/>
</dbReference>
<dbReference type="InterPro" id="IPR042263">
    <property type="entry name" value="DPH1/DPH2_1"/>
</dbReference>
<dbReference type="PANTHER" id="PTHR10762:SF1">
    <property type="entry name" value="2-(3-AMINO-3-CARBOXYPROPYL)HISTIDINE SYNTHASE SUBUNIT 1"/>
    <property type="match status" value="1"/>
</dbReference>
<evidence type="ECO:0000256" key="5">
    <source>
        <dbReference type="ARBA" id="ARBA00022691"/>
    </source>
</evidence>
<dbReference type="GO" id="GO:0090560">
    <property type="term" value="F:2-(3-amino-3-carboxypropyl)histidine synthase activity"/>
    <property type="evidence" value="ECO:0007669"/>
    <property type="project" value="UniProtKB-UniRule"/>
</dbReference>
<accession>A0A8T5GEG4</accession>
<keyword evidence="4 10" id="KW-0808">Transferase</keyword>
<dbReference type="GO" id="GO:0046872">
    <property type="term" value="F:metal ion binding"/>
    <property type="evidence" value="ECO:0007669"/>
    <property type="project" value="UniProtKB-KW"/>
</dbReference>
<evidence type="ECO:0000256" key="3">
    <source>
        <dbReference type="ARBA" id="ARBA00012221"/>
    </source>
</evidence>
<keyword evidence="5 10" id="KW-0949">S-adenosyl-L-methionine</keyword>
<dbReference type="Pfam" id="PF01866">
    <property type="entry name" value="Diphthamide_syn"/>
    <property type="match status" value="1"/>
</dbReference>
<evidence type="ECO:0000256" key="6">
    <source>
        <dbReference type="ARBA" id="ARBA00022723"/>
    </source>
</evidence>
<organism evidence="11 12">
    <name type="scientific">Candidatus Iainarchaeum sp</name>
    <dbReference type="NCBI Taxonomy" id="3101447"/>
    <lineage>
        <taxon>Archaea</taxon>
        <taxon>Candidatus Iainarchaeota</taxon>
        <taxon>Candidatus Iainarchaeia</taxon>
        <taxon>Candidatus Iainarchaeales</taxon>
        <taxon>Candidatus Iainarchaeaceae</taxon>
        <taxon>Candidatus Iainarchaeum</taxon>
    </lineage>
</organism>
<comment type="pathway">
    <text evidence="2 10">Protein modification; peptidyl-diphthamide biosynthesis.</text>
</comment>
<protein>
    <recommendedName>
        <fullName evidence="3 10">2-(3-amino-3-carboxypropyl)histidine synthase</fullName>
        <ecNumber evidence="3 10">2.5.1.108</ecNumber>
    </recommendedName>
</protein>
<dbReference type="GO" id="GO:0051539">
    <property type="term" value="F:4 iron, 4 sulfur cluster binding"/>
    <property type="evidence" value="ECO:0007669"/>
    <property type="project" value="UniProtKB-UniRule"/>
</dbReference>
<comment type="catalytic activity">
    <reaction evidence="9 10">
        <text>L-histidyl-[translation elongation factor 2] + S-adenosyl-L-methionine = 2-[(3S)-amino-3-carboxypropyl]-L-histidyl-[translation elongation factor 2] + S-methyl-5'-thioadenosine + H(+)</text>
        <dbReference type="Rhea" id="RHEA:36783"/>
        <dbReference type="Rhea" id="RHEA-COMP:9748"/>
        <dbReference type="Rhea" id="RHEA-COMP:9749"/>
        <dbReference type="ChEBI" id="CHEBI:15378"/>
        <dbReference type="ChEBI" id="CHEBI:17509"/>
        <dbReference type="ChEBI" id="CHEBI:29979"/>
        <dbReference type="ChEBI" id="CHEBI:59789"/>
        <dbReference type="ChEBI" id="CHEBI:73995"/>
        <dbReference type="EC" id="2.5.1.108"/>
    </reaction>
</comment>
<evidence type="ECO:0000256" key="1">
    <source>
        <dbReference type="ARBA" id="ARBA00001966"/>
    </source>
</evidence>
<comment type="function">
    <text evidence="10">Catalyzes the first step of diphthamide biosynthesis, i.e. the transfer of the 3-amino-3-carboxypropyl group from S-adenosyl-L-methionine (SAM) to the C2 position of the imidazole ring of the target histidine residue in translation elongation factor 2 (EF-2).</text>
</comment>
<name>A0A8T5GEG4_9ARCH</name>
<evidence type="ECO:0000256" key="7">
    <source>
        <dbReference type="ARBA" id="ARBA00023004"/>
    </source>
</evidence>
<evidence type="ECO:0000256" key="10">
    <source>
        <dbReference type="PIRNR" id="PIRNR004967"/>
    </source>
</evidence>
<dbReference type="InterPro" id="IPR035435">
    <property type="entry name" value="DPH1/DPH2_euk_archaea"/>
</dbReference>
<keyword evidence="8 10" id="KW-0411">Iron-sulfur</keyword>
<keyword evidence="6 10" id="KW-0479">Metal-binding</keyword>
<dbReference type="Gene3D" id="3.40.50.11850">
    <property type="entry name" value="Diphthamide synthesis DPH1/DPH2 domain 2"/>
    <property type="match status" value="1"/>
</dbReference>
<dbReference type="InterPro" id="IPR042264">
    <property type="entry name" value="DPH1/DPH2_2"/>
</dbReference>
<gene>
    <name evidence="11" type="primary">dph2</name>
    <name evidence="11" type="ORF">HON47_00695</name>
</gene>
<dbReference type="NCBIfam" id="TIGR03682">
    <property type="entry name" value="arCOG04112"/>
    <property type="match status" value="1"/>
</dbReference>
<evidence type="ECO:0000256" key="9">
    <source>
        <dbReference type="ARBA" id="ARBA00048403"/>
    </source>
</evidence>
<dbReference type="AlphaFoldDB" id="A0A8T5GEG4"/>
<proteinExistence type="inferred from homology"/>
<sequence length="325" mass="36225">MLQINLNKAIDELKEQKAKKILLQIPEGLKTKVEGITKDLEAEGFEVITTMDPTFGACDIKSEEAKQLGCDALLHLGHNAFVEGNDFPVVYAPLAYKLTKIEEFVEKLAEKLNEKGIKKVGVVTTIQFVDYLPKIRELLLDKKIGSVTSCGKRVCEGQVLGCNYSAVPNEDVIVYIGDGFFHPLGVHFATGKEVITANPLTLEIGELDKEKNDFLRKRILLIEKAKEANSYAILVTTKQGQSKISLAEKVKKELISSGKKAEIYVMDFISEEKLLGIKVGAYISTACPRLSIDDFASYKKPMINAFEVKYLLGESYDDYKLELVY</sequence>
<dbReference type="InterPro" id="IPR016435">
    <property type="entry name" value="DPH1/DPH2"/>
</dbReference>
<evidence type="ECO:0000256" key="4">
    <source>
        <dbReference type="ARBA" id="ARBA00022679"/>
    </source>
</evidence>
<dbReference type="Gene3D" id="3.40.50.11840">
    <property type="entry name" value="Diphthamide synthesis DPH1/DPH2 domain 1"/>
    <property type="match status" value="1"/>
</dbReference>
<dbReference type="NCBIfam" id="TIGR00322">
    <property type="entry name" value="diphth2_R"/>
    <property type="match status" value="1"/>
</dbReference>
<evidence type="ECO:0000313" key="12">
    <source>
        <dbReference type="Proteomes" id="UP000722459"/>
    </source>
</evidence>
<evidence type="ECO:0000313" key="11">
    <source>
        <dbReference type="EMBL" id="MBT4870077.1"/>
    </source>
</evidence>
<dbReference type="GO" id="GO:0017183">
    <property type="term" value="P:protein histidyl modification to diphthamide"/>
    <property type="evidence" value="ECO:0007669"/>
    <property type="project" value="UniProtKB-UniRule"/>
</dbReference>
<comment type="cofactor">
    <cofactor evidence="1 10">
        <name>[4Fe-4S] cluster</name>
        <dbReference type="ChEBI" id="CHEBI:49883"/>
    </cofactor>
</comment>
<evidence type="ECO:0000256" key="2">
    <source>
        <dbReference type="ARBA" id="ARBA00005156"/>
    </source>
</evidence>
<dbReference type="InterPro" id="IPR022428">
    <property type="entry name" value="Dph2_arc"/>
</dbReference>
<dbReference type="InterPro" id="IPR042265">
    <property type="entry name" value="DPH1/DPH2_3"/>
</dbReference>
<dbReference type="EC" id="2.5.1.108" evidence="3 10"/>
<keyword evidence="7 10" id="KW-0408">Iron</keyword>
<dbReference type="PANTHER" id="PTHR10762">
    <property type="entry name" value="DIPHTHAMIDE BIOSYNTHESIS PROTEIN"/>
    <property type="match status" value="1"/>
</dbReference>
<comment type="caution">
    <text evidence="11">The sequence shown here is derived from an EMBL/GenBank/DDBJ whole genome shotgun (WGS) entry which is preliminary data.</text>
</comment>
<dbReference type="SFLD" id="SFLDS00032">
    <property type="entry name" value="Radical_SAM_3-amino-3-carboxyp"/>
    <property type="match status" value="1"/>
</dbReference>
<dbReference type="Gene3D" id="3.40.50.11860">
    <property type="entry name" value="Diphthamide synthesis DPH1/DPH2 domain 3"/>
    <property type="match status" value="1"/>
</dbReference>